<gene>
    <name evidence="5" type="ORF">GCM10007415_01990</name>
</gene>
<proteinExistence type="predicted"/>
<dbReference type="SUPFAM" id="SSF46785">
    <property type="entry name" value="Winged helix' DNA-binding domain"/>
    <property type="match status" value="1"/>
</dbReference>
<dbReference type="Gene3D" id="1.10.10.10">
    <property type="entry name" value="Winged helix-like DNA-binding domain superfamily/Winged helix DNA-binding domain"/>
    <property type="match status" value="1"/>
</dbReference>
<dbReference type="PANTHER" id="PTHR30363">
    <property type="entry name" value="HTH-TYPE TRANSCRIPTIONAL REGULATOR SRLR-RELATED"/>
    <property type="match status" value="1"/>
</dbReference>
<evidence type="ECO:0000256" key="3">
    <source>
        <dbReference type="ARBA" id="ARBA00023163"/>
    </source>
</evidence>
<organism evidence="5 6">
    <name type="scientific">Parapedobacter pyrenivorans</name>
    <dbReference type="NCBI Taxonomy" id="1305674"/>
    <lineage>
        <taxon>Bacteria</taxon>
        <taxon>Pseudomonadati</taxon>
        <taxon>Bacteroidota</taxon>
        <taxon>Sphingobacteriia</taxon>
        <taxon>Sphingobacteriales</taxon>
        <taxon>Sphingobacteriaceae</taxon>
        <taxon>Parapedobacter</taxon>
    </lineage>
</organism>
<dbReference type="SUPFAM" id="SSF100950">
    <property type="entry name" value="NagB/RpiA/CoA transferase-like"/>
    <property type="match status" value="1"/>
</dbReference>
<evidence type="ECO:0000313" key="5">
    <source>
        <dbReference type="EMBL" id="GGG74163.1"/>
    </source>
</evidence>
<dbReference type="EMBL" id="BMER01000001">
    <property type="protein sequence ID" value="GGG74163.1"/>
    <property type="molecule type" value="Genomic_DNA"/>
</dbReference>
<dbReference type="RefSeq" id="WP_188504081.1">
    <property type="nucleotide sequence ID" value="NZ_BMER01000001.1"/>
</dbReference>
<evidence type="ECO:0000256" key="2">
    <source>
        <dbReference type="ARBA" id="ARBA00023125"/>
    </source>
</evidence>
<keyword evidence="2" id="KW-0238">DNA-binding</keyword>
<dbReference type="PROSITE" id="PS00894">
    <property type="entry name" value="HTH_DEOR_1"/>
    <property type="match status" value="1"/>
</dbReference>
<dbReference type="InterPro" id="IPR036390">
    <property type="entry name" value="WH_DNA-bd_sf"/>
</dbReference>
<accession>A0A917M423</accession>
<dbReference type="InterPro" id="IPR018356">
    <property type="entry name" value="Tscrpt_reg_HTH_DeoR_CS"/>
</dbReference>
<comment type="caution">
    <text evidence="5">The sequence shown here is derived from an EMBL/GenBank/DDBJ whole genome shotgun (WGS) entry which is preliminary data.</text>
</comment>
<evidence type="ECO:0000313" key="6">
    <source>
        <dbReference type="Proteomes" id="UP000660862"/>
    </source>
</evidence>
<evidence type="ECO:0000256" key="1">
    <source>
        <dbReference type="ARBA" id="ARBA00023015"/>
    </source>
</evidence>
<dbReference type="InterPro" id="IPR001034">
    <property type="entry name" value="DeoR_HTH"/>
</dbReference>
<reference evidence="5" key="1">
    <citation type="journal article" date="2014" name="Int. J. Syst. Evol. Microbiol.">
        <title>Complete genome sequence of Corynebacterium casei LMG S-19264T (=DSM 44701T), isolated from a smear-ripened cheese.</title>
        <authorList>
            <consortium name="US DOE Joint Genome Institute (JGI-PGF)"/>
            <person name="Walter F."/>
            <person name="Albersmeier A."/>
            <person name="Kalinowski J."/>
            <person name="Ruckert C."/>
        </authorList>
    </citation>
    <scope>NUCLEOTIDE SEQUENCE</scope>
    <source>
        <strain evidence="5">CGMCC 1.12195</strain>
    </source>
</reference>
<keyword evidence="3" id="KW-0804">Transcription</keyword>
<evidence type="ECO:0000259" key="4">
    <source>
        <dbReference type="PROSITE" id="PS51000"/>
    </source>
</evidence>
<dbReference type="InterPro" id="IPR014036">
    <property type="entry name" value="DeoR-like_C"/>
</dbReference>
<dbReference type="AlphaFoldDB" id="A0A917M423"/>
<name>A0A917M423_9SPHI</name>
<protein>
    <submittedName>
        <fullName evidence="5">DeoR family transcriptional regulator</fullName>
    </submittedName>
</protein>
<dbReference type="PROSITE" id="PS51000">
    <property type="entry name" value="HTH_DEOR_2"/>
    <property type="match status" value="1"/>
</dbReference>
<dbReference type="SMART" id="SM00420">
    <property type="entry name" value="HTH_DEOR"/>
    <property type="match status" value="1"/>
</dbReference>
<keyword evidence="1" id="KW-0805">Transcription regulation</keyword>
<keyword evidence="6" id="KW-1185">Reference proteome</keyword>
<dbReference type="Pfam" id="PF00455">
    <property type="entry name" value="DeoRC"/>
    <property type="match status" value="1"/>
</dbReference>
<sequence>MKNITKRHQFILERLKNKGQITIPELIDLTQVSGVTIRKDLKFLEDKGLIFITRGGASLTNPYTIDRPIYEKATINAELKKRIAHAAIKLIGENDAIIIGSGTTAFELAHHLHPVKPLTVITPAVKVAMELCNRPNVEVLQLGGLIRPNSSSVAGAYAEYMLDRVSCGVLFIGVDGIDLDFGFSISNLTEANINQKMINASQIIVVLADSSKFGKRGIGKICELEQVQYIVTDNGVPETIVKELEERGLKVIVAK</sequence>
<dbReference type="InterPro" id="IPR036388">
    <property type="entry name" value="WH-like_DNA-bd_sf"/>
</dbReference>
<dbReference type="InterPro" id="IPR037171">
    <property type="entry name" value="NagB/RpiA_transferase-like"/>
</dbReference>
<dbReference type="InterPro" id="IPR050313">
    <property type="entry name" value="Carb_Metab_HTH_regulators"/>
</dbReference>
<dbReference type="Gene3D" id="3.40.50.1360">
    <property type="match status" value="1"/>
</dbReference>
<dbReference type="SMART" id="SM01134">
    <property type="entry name" value="DeoRC"/>
    <property type="match status" value="1"/>
</dbReference>
<reference evidence="5" key="2">
    <citation type="submission" date="2020-09" db="EMBL/GenBank/DDBJ databases">
        <authorList>
            <person name="Sun Q."/>
            <person name="Zhou Y."/>
        </authorList>
    </citation>
    <scope>NUCLEOTIDE SEQUENCE</scope>
    <source>
        <strain evidence="5">CGMCC 1.12195</strain>
    </source>
</reference>
<dbReference type="Pfam" id="PF08220">
    <property type="entry name" value="HTH_DeoR"/>
    <property type="match status" value="1"/>
</dbReference>
<feature type="domain" description="HTH deoR-type" evidence="4">
    <location>
        <begin position="4"/>
        <end position="59"/>
    </location>
</feature>
<dbReference type="GO" id="GO:0003700">
    <property type="term" value="F:DNA-binding transcription factor activity"/>
    <property type="evidence" value="ECO:0007669"/>
    <property type="project" value="InterPro"/>
</dbReference>
<dbReference type="PANTHER" id="PTHR30363:SF44">
    <property type="entry name" value="AGA OPERON TRANSCRIPTIONAL REPRESSOR-RELATED"/>
    <property type="match status" value="1"/>
</dbReference>
<dbReference type="GO" id="GO:0003677">
    <property type="term" value="F:DNA binding"/>
    <property type="evidence" value="ECO:0007669"/>
    <property type="project" value="UniProtKB-KW"/>
</dbReference>
<dbReference type="Proteomes" id="UP000660862">
    <property type="component" value="Unassembled WGS sequence"/>
</dbReference>